<keyword evidence="3 6" id="KW-0812">Transmembrane</keyword>
<dbReference type="OrthoDB" id="920322at2"/>
<feature type="transmembrane region" description="Helical" evidence="6">
    <location>
        <begin position="142"/>
        <end position="167"/>
    </location>
</feature>
<keyword evidence="4 6" id="KW-1133">Transmembrane helix</keyword>
<protein>
    <submittedName>
        <fullName evidence="7">Membrane protein involved in the export of O-antigen and teichoic acid</fullName>
    </submittedName>
</protein>
<keyword evidence="8" id="KW-1185">Reference proteome</keyword>
<comment type="subcellular location">
    <subcellularLocation>
        <location evidence="1">Cell membrane</location>
        <topology evidence="1">Multi-pass membrane protein</topology>
    </subcellularLocation>
</comment>
<evidence type="ECO:0000256" key="5">
    <source>
        <dbReference type="ARBA" id="ARBA00023136"/>
    </source>
</evidence>
<keyword evidence="2" id="KW-1003">Cell membrane</keyword>
<evidence type="ECO:0000313" key="7">
    <source>
        <dbReference type="EMBL" id="SFW56581.1"/>
    </source>
</evidence>
<feature type="transmembrane region" description="Helical" evidence="6">
    <location>
        <begin position="457"/>
        <end position="476"/>
    </location>
</feature>
<evidence type="ECO:0000313" key="8">
    <source>
        <dbReference type="Proteomes" id="UP000183257"/>
    </source>
</evidence>
<feature type="transmembrane region" description="Helical" evidence="6">
    <location>
        <begin position="330"/>
        <end position="351"/>
    </location>
</feature>
<proteinExistence type="predicted"/>
<feature type="transmembrane region" description="Helical" evidence="6">
    <location>
        <begin position="357"/>
        <end position="375"/>
    </location>
</feature>
<dbReference type="PANTHER" id="PTHR30250:SF26">
    <property type="entry name" value="PSMA PROTEIN"/>
    <property type="match status" value="1"/>
</dbReference>
<feature type="transmembrane region" description="Helical" evidence="6">
    <location>
        <begin position="420"/>
        <end position="437"/>
    </location>
</feature>
<gene>
    <name evidence="7" type="ORF">SAMN05660313_02496</name>
</gene>
<reference evidence="8" key="1">
    <citation type="submission" date="2016-11" db="EMBL/GenBank/DDBJ databases">
        <authorList>
            <person name="Varghese N."/>
            <person name="Submissions S."/>
        </authorList>
    </citation>
    <scope>NUCLEOTIDE SEQUENCE [LARGE SCALE GENOMIC DNA]</scope>
    <source>
        <strain evidence="8">DSM 24786</strain>
    </source>
</reference>
<dbReference type="Proteomes" id="UP000183257">
    <property type="component" value="Unassembled WGS sequence"/>
</dbReference>
<feature type="transmembrane region" description="Helical" evidence="6">
    <location>
        <begin position="111"/>
        <end position="136"/>
    </location>
</feature>
<accession>A0A1K1QA34</accession>
<dbReference type="RefSeq" id="WP_072304125.1">
    <property type="nucleotide sequence ID" value="NZ_FPIY01000003.1"/>
</dbReference>
<dbReference type="InterPro" id="IPR050833">
    <property type="entry name" value="Poly_Biosynth_Transport"/>
</dbReference>
<keyword evidence="5 6" id="KW-0472">Membrane</keyword>
<feature type="transmembrane region" description="Helical" evidence="6">
    <location>
        <begin position="396"/>
        <end position="414"/>
    </location>
</feature>
<evidence type="ECO:0000256" key="6">
    <source>
        <dbReference type="SAM" id="Phobius"/>
    </source>
</evidence>
<feature type="transmembrane region" description="Helical" evidence="6">
    <location>
        <begin position="14"/>
        <end position="35"/>
    </location>
</feature>
<dbReference type="PANTHER" id="PTHR30250">
    <property type="entry name" value="PST FAMILY PREDICTED COLANIC ACID TRANSPORTER"/>
    <property type="match status" value="1"/>
</dbReference>
<name>A0A1K1QA34_9FLAO</name>
<evidence type="ECO:0000256" key="4">
    <source>
        <dbReference type="ARBA" id="ARBA00022989"/>
    </source>
</evidence>
<dbReference type="GO" id="GO:0005886">
    <property type="term" value="C:plasma membrane"/>
    <property type="evidence" value="ECO:0007669"/>
    <property type="project" value="UniProtKB-SubCell"/>
</dbReference>
<sequence>MKKLAYRLWNSPTITTWASLVVLSANTIFVLPLVLTKFSLAEANIWFVFMTIFRFKDIFDFGLKNNVSRLYSYACGGVKDISSIGNIESQETSNEPNFLLIASIYNKSVKYYSIVFILAILVLGIIGTISLYGLIGAREDNWIAWLILLLGSCIFLFGNLFTSYLIGINKVALLKRWDTFFGLLTSFSIILVMLTVPSLLNIIIIMNFWVIINVLRNYYLVKKTKNSFLIDYDKFNKKHYLDVSKSIIEPSWRTFVAGLAGTGTKYGLNLIIANLVSAEISASYLLADRLLDQLKEVSRAPFYSNIPRFSKLRAQNKIFLLVKEVKQAMLFSYGVNFIGIVGLLFFGNYLISLIGSNVTFVSNMMLVCMGFYLFIERFTAMHLQLYTFMKNRVIGHIGLIVTGILLLLLTSVLFPILSIMAIPIAGILSYLFFYSWFVALKNYKILETSFVKFEKKLIILFNLLLILLFIIYEILIPHTQ</sequence>
<organism evidence="7 8">
    <name type="scientific">Cellulophaga fucicola</name>
    <dbReference type="NCBI Taxonomy" id="76595"/>
    <lineage>
        <taxon>Bacteria</taxon>
        <taxon>Pseudomonadati</taxon>
        <taxon>Bacteroidota</taxon>
        <taxon>Flavobacteriia</taxon>
        <taxon>Flavobacteriales</taxon>
        <taxon>Flavobacteriaceae</taxon>
        <taxon>Cellulophaga</taxon>
    </lineage>
</organism>
<dbReference type="AlphaFoldDB" id="A0A1K1QA34"/>
<dbReference type="STRING" id="76595.SAMN05660313_02496"/>
<evidence type="ECO:0000256" key="3">
    <source>
        <dbReference type="ARBA" id="ARBA00022692"/>
    </source>
</evidence>
<evidence type="ECO:0000256" key="2">
    <source>
        <dbReference type="ARBA" id="ARBA00022475"/>
    </source>
</evidence>
<evidence type="ECO:0000256" key="1">
    <source>
        <dbReference type="ARBA" id="ARBA00004651"/>
    </source>
</evidence>
<dbReference type="EMBL" id="FPIY01000003">
    <property type="protein sequence ID" value="SFW56581.1"/>
    <property type="molecule type" value="Genomic_DNA"/>
</dbReference>